<dbReference type="Proteomes" id="UP001367508">
    <property type="component" value="Unassembled WGS sequence"/>
</dbReference>
<dbReference type="AlphaFoldDB" id="A0AAN9PQF0"/>
<protein>
    <submittedName>
        <fullName evidence="1">Uncharacterized protein</fullName>
    </submittedName>
</protein>
<reference evidence="1 2" key="1">
    <citation type="submission" date="2024-01" db="EMBL/GenBank/DDBJ databases">
        <title>The genomes of 5 underutilized Papilionoideae crops provide insights into root nodulation and disease resistanc.</title>
        <authorList>
            <person name="Jiang F."/>
        </authorList>
    </citation>
    <scope>NUCLEOTIDE SEQUENCE [LARGE SCALE GENOMIC DNA]</scope>
    <source>
        <strain evidence="1">LVBAO_FW01</strain>
        <tissue evidence="1">Leaves</tissue>
    </source>
</reference>
<evidence type="ECO:0000313" key="1">
    <source>
        <dbReference type="EMBL" id="KAK7306576.1"/>
    </source>
</evidence>
<proteinExistence type="predicted"/>
<name>A0AAN9PQF0_CANGL</name>
<keyword evidence="2" id="KW-1185">Reference proteome</keyword>
<accession>A0AAN9PQF0</accession>
<organism evidence="1 2">
    <name type="scientific">Canavalia gladiata</name>
    <name type="common">Sword bean</name>
    <name type="synonym">Dolichos gladiatus</name>
    <dbReference type="NCBI Taxonomy" id="3824"/>
    <lineage>
        <taxon>Eukaryota</taxon>
        <taxon>Viridiplantae</taxon>
        <taxon>Streptophyta</taxon>
        <taxon>Embryophyta</taxon>
        <taxon>Tracheophyta</taxon>
        <taxon>Spermatophyta</taxon>
        <taxon>Magnoliopsida</taxon>
        <taxon>eudicotyledons</taxon>
        <taxon>Gunneridae</taxon>
        <taxon>Pentapetalae</taxon>
        <taxon>rosids</taxon>
        <taxon>fabids</taxon>
        <taxon>Fabales</taxon>
        <taxon>Fabaceae</taxon>
        <taxon>Papilionoideae</taxon>
        <taxon>50 kb inversion clade</taxon>
        <taxon>NPAAA clade</taxon>
        <taxon>indigoferoid/millettioid clade</taxon>
        <taxon>Phaseoleae</taxon>
        <taxon>Canavalia</taxon>
    </lineage>
</organism>
<comment type="caution">
    <text evidence="1">The sequence shown here is derived from an EMBL/GenBank/DDBJ whole genome shotgun (WGS) entry which is preliminary data.</text>
</comment>
<evidence type="ECO:0000313" key="2">
    <source>
        <dbReference type="Proteomes" id="UP001367508"/>
    </source>
</evidence>
<sequence length="131" mass="15028">MWDLHGVIINLRAHTKSVMYEADLIRASSQGTYWIHHFRVMLSNDPYGSAFTKVRIIPTAAISLDKRSRSCLRGILQRRNLSFIVMARTWLRENIRNHMTIGKGSSDLSSILRTFFLASLVGEVIKVFFSN</sequence>
<dbReference type="EMBL" id="JAYMYQ010000011">
    <property type="protein sequence ID" value="KAK7306576.1"/>
    <property type="molecule type" value="Genomic_DNA"/>
</dbReference>
<gene>
    <name evidence="1" type="ORF">VNO77_44525</name>
</gene>